<protein>
    <submittedName>
        <fullName evidence="1">Uncharacterized protein</fullName>
    </submittedName>
</protein>
<name>A0A517U6C6_9BACT</name>
<sequence>MQINIPADSEAFVVGKAAAAGFTDVNEYVIRLIERDGGGRKPAPALAFEKLRRLRSEVPKMTNEEIVDLVAEGRRRCLP</sequence>
<reference evidence="1 2" key="1">
    <citation type="submission" date="2019-02" db="EMBL/GenBank/DDBJ databases">
        <title>Deep-cultivation of Planctomycetes and their phenomic and genomic characterization uncovers novel biology.</title>
        <authorList>
            <person name="Wiegand S."/>
            <person name="Jogler M."/>
            <person name="Boedeker C."/>
            <person name="Pinto D."/>
            <person name="Vollmers J."/>
            <person name="Rivas-Marin E."/>
            <person name="Kohn T."/>
            <person name="Peeters S.H."/>
            <person name="Heuer A."/>
            <person name="Rast P."/>
            <person name="Oberbeckmann S."/>
            <person name="Bunk B."/>
            <person name="Jeske O."/>
            <person name="Meyerdierks A."/>
            <person name="Storesund J.E."/>
            <person name="Kallscheuer N."/>
            <person name="Luecker S."/>
            <person name="Lage O.M."/>
            <person name="Pohl T."/>
            <person name="Merkel B.J."/>
            <person name="Hornburger P."/>
            <person name="Mueller R.-W."/>
            <person name="Bruemmer F."/>
            <person name="Labrenz M."/>
            <person name="Spormann A.M."/>
            <person name="Op den Camp H."/>
            <person name="Overmann J."/>
            <person name="Amann R."/>
            <person name="Jetten M.S.M."/>
            <person name="Mascher T."/>
            <person name="Medema M.H."/>
            <person name="Devos D.P."/>
            <person name="Kaster A.-K."/>
            <person name="Ovreas L."/>
            <person name="Rohde M."/>
            <person name="Galperin M.Y."/>
            <person name="Jogler C."/>
        </authorList>
    </citation>
    <scope>NUCLEOTIDE SEQUENCE [LARGE SCALE GENOMIC DNA]</scope>
    <source>
        <strain evidence="1 2">I41</strain>
    </source>
</reference>
<proteinExistence type="predicted"/>
<organism evidence="1 2">
    <name type="scientific">Lacipirellula limnantheis</name>
    <dbReference type="NCBI Taxonomy" id="2528024"/>
    <lineage>
        <taxon>Bacteria</taxon>
        <taxon>Pseudomonadati</taxon>
        <taxon>Planctomycetota</taxon>
        <taxon>Planctomycetia</taxon>
        <taxon>Pirellulales</taxon>
        <taxon>Lacipirellulaceae</taxon>
        <taxon>Lacipirellula</taxon>
    </lineage>
</organism>
<dbReference type="EMBL" id="CP036339">
    <property type="protein sequence ID" value="QDT76153.1"/>
    <property type="molecule type" value="Genomic_DNA"/>
</dbReference>
<dbReference type="Proteomes" id="UP000317909">
    <property type="component" value="Chromosome"/>
</dbReference>
<evidence type="ECO:0000313" key="1">
    <source>
        <dbReference type="EMBL" id="QDT76153.1"/>
    </source>
</evidence>
<gene>
    <name evidence="1" type="ORF">I41_53980</name>
</gene>
<dbReference type="AlphaFoldDB" id="A0A517U6C6"/>
<keyword evidence="2" id="KW-1185">Reference proteome</keyword>
<accession>A0A517U6C6</accession>
<dbReference type="KEGG" id="llh:I41_53980"/>
<evidence type="ECO:0000313" key="2">
    <source>
        <dbReference type="Proteomes" id="UP000317909"/>
    </source>
</evidence>
<dbReference type="RefSeq" id="WP_145435897.1">
    <property type="nucleotide sequence ID" value="NZ_CP036339.1"/>
</dbReference>